<protein>
    <submittedName>
        <fullName evidence="1">Uncharacterized protein</fullName>
    </submittedName>
</protein>
<keyword evidence="2" id="KW-1185">Reference proteome</keyword>
<reference evidence="1" key="1">
    <citation type="submission" date="2023-03" db="EMBL/GenBank/DDBJ databases">
        <title>Complete genome of Cladonia borealis.</title>
        <authorList>
            <person name="Park H."/>
        </authorList>
    </citation>
    <scope>NUCLEOTIDE SEQUENCE</scope>
    <source>
        <strain evidence="1">ANT050790</strain>
    </source>
</reference>
<organism evidence="1 2">
    <name type="scientific">Cladonia borealis</name>
    <dbReference type="NCBI Taxonomy" id="184061"/>
    <lineage>
        <taxon>Eukaryota</taxon>
        <taxon>Fungi</taxon>
        <taxon>Dikarya</taxon>
        <taxon>Ascomycota</taxon>
        <taxon>Pezizomycotina</taxon>
        <taxon>Lecanoromycetes</taxon>
        <taxon>OSLEUM clade</taxon>
        <taxon>Lecanoromycetidae</taxon>
        <taxon>Lecanorales</taxon>
        <taxon>Lecanorineae</taxon>
        <taxon>Cladoniaceae</taxon>
        <taxon>Cladonia</taxon>
    </lineage>
</organism>
<dbReference type="Proteomes" id="UP001166286">
    <property type="component" value="Unassembled WGS sequence"/>
</dbReference>
<evidence type="ECO:0000313" key="2">
    <source>
        <dbReference type="Proteomes" id="UP001166286"/>
    </source>
</evidence>
<evidence type="ECO:0000313" key="1">
    <source>
        <dbReference type="EMBL" id="KAK0512708.1"/>
    </source>
</evidence>
<accession>A0AA39R3K5</accession>
<dbReference type="EMBL" id="JAFEKC020000009">
    <property type="protein sequence ID" value="KAK0512708.1"/>
    <property type="molecule type" value="Genomic_DNA"/>
</dbReference>
<comment type="caution">
    <text evidence="1">The sequence shown here is derived from an EMBL/GenBank/DDBJ whole genome shotgun (WGS) entry which is preliminary data.</text>
</comment>
<dbReference type="AlphaFoldDB" id="A0AA39R3K5"/>
<name>A0AA39R3K5_9LECA</name>
<sequence length="70" mass="7606">MPITIYPSTHSSSPINLPLKAITSPLDHLTRVSRRDAEQCQTLLQSSFTTPLNGVTYPSQNGFVHAAIIA</sequence>
<gene>
    <name evidence="1" type="ORF">JMJ35_004725</name>
</gene>
<proteinExistence type="predicted"/>